<dbReference type="InterPro" id="IPR009875">
    <property type="entry name" value="PilZ_domain"/>
</dbReference>
<dbReference type="GO" id="GO:0035438">
    <property type="term" value="F:cyclic-di-GMP binding"/>
    <property type="evidence" value="ECO:0007669"/>
    <property type="project" value="InterPro"/>
</dbReference>
<proteinExistence type="predicted"/>
<feature type="domain" description="PilZ" evidence="1">
    <location>
        <begin position="90"/>
        <end position="201"/>
    </location>
</feature>
<reference evidence="2" key="1">
    <citation type="submission" date="2019-08" db="EMBL/GenBank/DDBJ databases">
        <authorList>
            <person name="Kucharzyk K."/>
            <person name="Murdoch R.W."/>
            <person name="Higgins S."/>
            <person name="Loffler F."/>
        </authorList>
    </citation>
    <scope>NUCLEOTIDE SEQUENCE</scope>
</reference>
<gene>
    <name evidence="2" type="primary">ycgR_6</name>
    <name evidence="2" type="ORF">SDC9_165818</name>
</gene>
<dbReference type="EMBL" id="VSSQ01065788">
    <property type="protein sequence ID" value="MPN18458.1"/>
    <property type="molecule type" value="Genomic_DNA"/>
</dbReference>
<dbReference type="AlphaFoldDB" id="A0A645FVA7"/>
<protein>
    <submittedName>
        <fullName evidence="2">Flagellar brake protein YcgR</fullName>
    </submittedName>
</protein>
<comment type="caution">
    <text evidence="2">The sequence shown here is derived from an EMBL/GenBank/DDBJ whole genome shotgun (WGS) entry which is preliminary data.</text>
</comment>
<organism evidence="2">
    <name type="scientific">bioreactor metagenome</name>
    <dbReference type="NCBI Taxonomy" id="1076179"/>
    <lineage>
        <taxon>unclassified sequences</taxon>
        <taxon>metagenomes</taxon>
        <taxon>ecological metagenomes</taxon>
    </lineage>
</organism>
<keyword evidence="2" id="KW-0282">Flagellum</keyword>
<dbReference type="SUPFAM" id="SSF141371">
    <property type="entry name" value="PilZ domain-like"/>
    <property type="match status" value="1"/>
</dbReference>
<dbReference type="Pfam" id="PF07238">
    <property type="entry name" value="PilZ"/>
    <property type="match status" value="1"/>
</dbReference>
<accession>A0A645FVA7</accession>
<keyword evidence="2" id="KW-0969">Cilium</keyword>
<keyword evidence="2" id="KW-0966">Cell projection</keyword>
<sequence length="217" mass="24917">MVGNLCEIKTEQNDLLVVARVESIDPDDNTRMTIVSAQEDERLPLVAYNTPVKVISFASKQGFLLMRGNVYISTTSMLTLVNVHAAQGYERRKYFRLNTNVVATAVLQHEDANPEDAEEEVITLMLYDISLGGIRIGSNKELNPGDLLLTTFELMGKRMEFCCRVRREIIPRRVVPGQKQYGCEFVNFSTRQIDHLCNILFKLQRIEIQNRKKNRYD</sequence>
<evidence type="ECO:0000313" key="2">
    <source>
        <dbReference type="EMBL" id="MPN18458.1"/>
    </source>
</evidence>
<evidence type="ECO:0000259" key="1">
    <source>
        <dbReference type="Pfam" id="PF07238"/>
    </source>
</evidence>
<name>A0A645FVA7_9ZZZZ</name>
<dbReference type="Gene3D" id="2.40.10.220">
    <property type="entry name" value="predicted glycosyltransferase like domains"/>
    <property type="match status" value="1"/>
</dbReference>